<proteinExistence type="predicted"/>
<dbReference type="EMBL" id="CP033896">
    <property type="protein sequence ID" value="AZA14427.1"/>
    <property type="molecule type" value="Genomic_DNA"/>
</dbReference>
<name>A0A3G6J8N6_9CORY</name>
<accession>A0A3G6J8N6</accession>
<sequence length="198" mass="21442">MSTVRATCTSSQRSLRYVPHCGSHAHPELGGHPVSSAQPWSMEVFPATKPVTVYRKHLPAHRPTNCGAHKPTSKITRLPRHAASMYFSTPTACATPAPPITARTPYPHAFRTSEQAATGWAHRGLKQCRKTLQPSTPPGRRLSVHILQNGNANHRSKQPHPQPCHRRAGCLPGALFQAITCHIPLPAGSTNSGDCQLG</sequence>
<organism evidence="1 2">
    <name type="scientific">Corynebacterium choanae</name>
    <dbReference type="NCBI Taxonomy" id="1862358"/>
    <lineage>
        <taxon>Bacteria</taxon>
        <taxon>Bacillati</taxon>
        <taxon>Actinomycetota</taxon>
        <taxon>Actinomycetes</taxon>
        <taxon>Mycobacteriales</taxon>
        <taxon>Corynebacteriaceae</taxon>
        <taxon>Corynebacterium</taxon>
    </lineage>
</organism>
<dbReference type="Proteomes" id="UP000269019">
    <property type="component" value="Chromosome"/>
</dbReference>
<reference evidence="1 2" key="1">
    <citation type="submission" date="2018-11" db="EMBL/GenBank/DDBJ databases">
        <authorList>
            <person name="Kleinhagauer T."/>
            <person name="Glaeser S.P."/>
            <person name="Spergser J."/>
            <person name="Ruckert C."/>
            <person name="Kaempfer P."/>
            <person name="Busse H.-J."/>
        </authorList>
    </citation>
    <scope>NUCLEOTIDE SEQUENCE [LARGE SCALE GENOMIC DNA]</scope>
    <source>
        <strain evidence="1 2">200CH</strain>
    </source>
</reference>
<keyword evidence="2" id="KW-1185">Reference proteome</keyword>
<gene>
    <name evidence="1" type="ORF">CCHOA_10220</name>
</gene>
<evidence type="ECO:0000313" key="2">
    <source>
        <dbReference type="Proteomes" id="UP000269019"/>
    </source>
</evidence>
<protein>
    <submittedName>
        <fullName evidence="1">Uncharacterized protein</fullName>
    </submittedName>
</protein>
<dbReference type="AlphaFoldDB" id="A0A3G6J8N6"/>
<evidence type="ECO:0000313" key="1">
    <source>
        <dbReference type="EMBL" id="AZA14427.1"/>
    </source>
</evidence>
<dbReference type="KEGG" id="ccho:CCHOA_10220"/>